<keyword evidence="1 9" id="KW-0645">Protease</keyword>
<dbReference type="InterPro" id="IPR003599">
    <property type="entry name" value="Ig_sub"/>
</dbReference>
<dbReference type="CDD" id="cd06263">
    <property type="entry name" value="MAM"/>
    <property type="match status" value="1"/>
</dbReference>
<dbReference type="InterPro" id="IPR001190">
    <property type="entry name" value="SRCR"/>
</dbReference>
<evidence type="ECO:0000256" key="1">
    <source>
        <dbReference type="ARBA" id="ARBA00022670"/>
    </source>
</evidence>
<feature type="domain" description="MAM" evidence="11">
    <location>
        <begin position="893"/>
        <end position="1048"/>
    </location>
</feature>
<dbReference type="SUPFAM" id="SSF50494">
    <property type="entry name" value="Trypsin-like serine proteases"/>
    <property type="match status" value="1"/>
</dbReference>
<dbReference type="PROSITE" id="PS00420">
    <property type="entry name" value="SRCR_1"/>
    <property type="match status" value="4"/>
</dbReference>
<dbReference type="InterPro" id="IPR013320">
    <property type="entry name" value="ConA-like_dom_sf"/>
</dbReference>
<evidence type="ECO:0000259" key="11">
    <source>
        <dbReference type="PROSITE" id="PS50060"/>
    </source>
</evidence>
<accession>A0AAU9XV51</accession>
<dbReference type="Pfam" id="PF13895">
    <property type="entry name" value="Ig_2"/>
    <property type="match status" value="2"/>
</dbReference>
<organism evidence="15 16">
    <name type="scientific">Pocillopora meandrina</name>
    <dbReference type="NCBI Taxonomy" id="46732"/>
    <lineage>
        <taxon>Eukaryota</taxon>
        <taxon>Metazoa</taxon>
        <taxon>Cnidaria</taxon>
        <taxon>Anthozoa</taxon>
        <taxon>Hexacorallia</taxon>
        <taxon>Scleractinia</taxon>
        <taxon>Astrocoeniina</taxon>
        <taxon>Pocilloporidae</taxon>
        <taxon>Pocillopora</taxon>
    </lineage>
</organism>
<keyword evidence="3" id="KW-0677">Repeat</keyword>
<dbReference type="GO" id="GO:0006508">
    <property type="term" value="P:proteolysis"/>
    <property type="evidence" value="ECO:0007669"/>
    <property type="project" value="UniProtKB-KW"/>
</dbReference>
<dbReference type="CDD" id="cd00190">
    <property type="entry name" value="Tryp_SPc"/>
    <property type="match status" value="1"/>
</dbReference>
<evidence type="ECO:0000256" key="2">
    <source>
        <dbReference type="ARBA" id="ARBA00022729"/>
    </source>
</evidence>
<evidence type="ECO:0000256" key="5">
    <source>
        <dbReference type="ARBA" id="ARBA00022825"/>
    </source>
</evidence>
<name>A0AAU9XV51_9CNID</name>
<feature type="domain" description="SRCR" evidence="13">
    <location>
        <begin position="672"/>
        <end position="774"/>
    </location>
</feature>
<dbReference type="PROSITE" id="PS00135">
    <property type="entry name" value="TRYPSIN_SER"/>
    <property type="match status" value="1"/>
</dbReference>
<dbReference type="Pfam" id="PF00089">
    <property type="entry name" value="Trypsin"/>
    <property type="match status" value="1"/>
</dbReference>
<feature type="domain" description="Ig-like" evidence="14">
    <location>
        <begin position="1321"/>
        <end position="1397"/>
    </location>
</feature>
<dbReference type="FunFam" id="3.10.250.10:FF:000001">
    <property type="entry name" value="Lysyl oxidase 4 isoform X1"/>
    <property type="match status" value="1"/>
</dbReference>
<protein>
    <submittedName>
        <fullName evidence="15">Uncharacterized protein</fullName>
    </submittedName>
</protein>
<gene>
    <name evidence="15" type="ORF">PMEA_00030703</name>
</gene>
<feature type="domain" description="SRCR" evidence="13">
    <location>
        <begin position="292"/>
        <end position="399"/>
    </location>
</feature>
<evidence type="ECO:0000256" key="3">
    <source>
        <dbReference type="ARBA" id="ARBA00022737"/>
    </source>
</evidence>
<dbReference type="PROSITE" id="PS50287">
    <property type="entry name" value="SRCR_2"/>
    <property type="match status" value="6"/>
</dbReference>
<evidence type="ECO:0000259" key="12">
    <source>
        <dbReference type="PROSITE" id="PS50240"/>
    </source>
</evidence>
<reference evidence="15 16" key="1">
    <citation type="submission" date="2022-05" db="EMBL/GenBank/DDBJ databases">
        <authorList>
            <consortium name="Genoscope - CEA"/>
            <person name="William W."/>
        </authorList>
    </citation>
    <scope>NUCLEOTIDE SEQUENCE [LARGE SCALE GENOMIC DNA]</scope>
</reference>
<feature type="domain" description="Ig-like" evidence="14">
    <location>
        <begin position="1582"/>
        <end position="1666"/>
    </location>
</feature>
<dbReference type="Pfam" id="PF13927">
    <property type="entry name" value="Ig_3"/>
    <property type="match status" value="4"/>
</dbReference>
<dbReference type="GO" id="GO:0016020">
    <property type="term" value="C:membrane"/>
    <property type="evidence" value="ECO:0007669"/>
    <property type="project" value="InterPro"/>
</dbReference>
<comment type="caution">
    <text evidence="15">The sequence shown here is derived from an EMBL/GenBank/DDBJ whole genome shotgun (WGS) entry which is preliminary data.</text>
</comment>
<dbReference type="InterPro" id="IPR013783">
    <property type="entry name" value="Ig-like_fold"/>
</dbReference>
<dbReference type="InterPro" id="IPR001254">
    <property type="entry name" value="Trypsin_dom"/>
</dbReference>
<dbReference type="InterPro" id="IPR003598">
    <property type="entry name" value="Ig_sub2"/>
</dbReference>
<dbReference type="PANTHER" id="PTHR19331:SF465">
    <property type="entry name" value="EGG PEPTIDE SPERACT RECEPTOR"/>
    <property type="match status" value="1"/>
</dbReference>
<dbReference type="SUPFAM" id="SSF48726">
    <property type="entry name" value="Immunoglobulin"/>
    <property type="match status" value="7"/>
</dbReference>
<feature type="disulfide bond" evidence="8">
    <location>
        <begin position="613"/>
        <end position="623"/>
    </location>
</feature>
<keyword evidence="4 9" id="KW-0378">Hydrolase</keyword>
<dbReference type="InterPro" id="IPR033116">
    <property type="entry name" value="TRYPSIN_SER"/>
</dbReference>
<dbReference type="Gene3D" id="2.60.40.10">
    <property type="entry name" value="Immunoglobulins"/>
    <property type="match status" value="7"/>
</dbReference>
<feature type="domain" description="Ig-like" evidence="14">
    <location>
        <begin position="1056"/>
        <end position="1138"/>
    </location>
</feature>
<dbReference type="SUPFAM" id="SSF49899">
    <property type="entry name" value="Concanavalin A-like lectins/glucanases"/>
    <property type="match status" value="1"/>
</dbReference>
<evidence type="ECO:0000256" key="4">
    <source>
        <dbReference type="ARBA" id="ARBA00022801"/>
    </source>
</evidence>
<dbReference type="SMART" id="SM00202">
    <property type="entry name" value="SR"/>
    <property type="match status" value="6"/>
</dbReference>
<dbReference type="InterPro" id="IPR018114">
    <property type="entry name" value="TRYPSIN_HIS"/>
</dbReference>
<dbReference type="Gene3D" id="2.40.10.10">
    <property type="entry name" value="Trypsin-like serine proteases"/>
    <property type="match status" value="1"/>
</dbReference>
<sequence>MAVKGYASDFHQKVGNEDTFDMVPGKDVAFTLKNVTDTDATRFRCTFLSSFAAPKSIIQVEMKGIPLKVRLVGGTSSNRGRVEIYRNGRWGTVCKNGWDMPDASVVCRMLGFPGAWTAGCCSKNSGGRDPIWLSDLSCTGQEDTLSECSHSGWGVNECDHTQDAEVICHSPATEKPTKKPLRISSVKPRQSQKTPSTAEQSASHLIVKTTAQPISSSISSSAVLLKGQKSSSLHLSSAGALSTPTTSTATQVTMSPGSSFTIVVPTVISPSSPSLTVMQSSATPTFPPAPMVRLRDGGSPDFGRVEIYHNGTWGTVCDDSWDINDTAVVCRMLGFKYAWTAISFAVEITTDELDLYGTGPIWLDDVNCFGNESSLNECGHSGWLVHNCDHLEDAGVWCGNKTRGADIPESIVVPDINKPVRPPSVQVQLVNGSSDREGRVEVFYNGEWGTVCNHDFDIRDAEVVCRMMGFPGAVSAEVGGRFGPGNSTQKILLDDLWCTGQETSLATCSFRRWGSSNCNHSEDAGVVCKEKIKAPIVRLRDGDDVYGRVEIYHNGIWGTVCDDDWNINDATVVCRMLGLKDAWQALSFGVLMKEQNASEFYGTGPIWLDNVNCLGNESSLIECGHNGWLVHNCDHEEDAGVICGDSLRPNGFPDSTVVNDTNKPVGLPTVYARLVNGLSEREGRVEVNYNGEWGTVCRDLFDIQDADVICRMVGFPGAVSAEVKGRFGAGNTSQKILLDDLWCSGKESSVASCSFRGWGSHNCSHDHDAGVVCKEKYPVIELELLDGKYPNEGRVSLYYNGQWGTICQDHWDMNDAHVVCRMLGYPEAFDFFNSTIFGSAIDGPIWLDDVNCTGNESTLAACPHAGWGNSNCDHTKDVGVECAYDYTVNAKDASCNFDIWYCGWETSEDNRGLAWTRKFGPTVTGNTGPSQDHTSGFGFYMYVEASGQTFGDVSTIESPRIASNGNTTCMVFYYHMYGQSIHTLRVKVGDQVLWELSGNQGNDWHKATLPLYFNDTYRVIFEGVVGSTPRSDIAIDDVEFQENTECEKTSETLVPPRILSFSTNQTADLGSNVTLVCTVIGRPQPTIVWRKNGKVLFESQVTGNITLLNISQADDGFYECSVSNHLASESRTMELKVEGYPRDTAITANFSFNAVARGEAVAMKCSSYGYPTPVCRIYREDNSFNTNESVYVIQNFTPMDQGRYLCSCSNVAGVEKANITLTLYESPNITTIRPAYQLVNETNTFEIFCNATGNPTPAITWRKLDNTSKVNYTGQTLRITKAEISDFGSYQCTAVSVRGEIVSAVAMVAVDNFAASIIHSPQNVTVMEKERKNVTLYCNATGKPVPRLSWIRERDGKIVASGNTLVILSADRSHRGEYRCVADNGVRSPVSKSAYLNVLYHPSSTRLTTDRLNGVVVGNGRIALTCITDANPPPSQYQFYRDGIYLRTSLSGVYVIQKARYFDAGTYLCVPLNTLGSGFNGTIQVFVIGAFSIIYSPRNITANESTSVSFFCNATSYAPYDHLHTMISWSKLGDNNKVYQSGEQLVIKNVSRYDGGTYICTAKNGLGLPDTAGAVLNVLYKPYNTRLEASIPDNVAIINSSLILNCTAKANPPVTSYKIYHDSILVSNTSSGVLNITHALAEHNGSYVCIPYNEFGEGERATLNVTFTGPCGAKRVHHTWSPQIVAGAYAKLGEWPWQVQLGYSDNTESIPHLCGGSILDHYWIVTAAHCLKRELQEKPPANFNVTVGELHRGINEGSEQNIPVEKIFLHENFDDIDLQNDIALIKMQQPILFGHHVSPICLPDFDFDVGTSCYVTGWGYLGPLGSPSDILQETTVPLMNHTVCKNHYVGIQNVTPDMRCAGTLGQSRGTCRGDSGGPLACERDGRWYLMGVTSWTNEGCMHNGDPGVFSDTLHFRPWIEEVMRNNTKTAV</sequence>
<dbReference type="SMART" id="SM00409">
    <property type="entry name" value="IG"/>
    <property type="match status" value="7"/>
</dbReference>
<dbReference type="InterPro" id="IPR036179">
    <property type="entry name" value="Ig-like_dom_sf"/>
</dbReference>
<feature type="domain" description="Ig-like" evidence="14">
    <location>
        <begin position="1402"/>
        <end position="1469"/>
    </location>
</feature>
<evidence type="ECO:0000313" key="15">
    <source>
        <dbReference type="EMBL" id="CAH3158836.1"/>
    </source>
</evidence>
<feature type="disulfide bond" evidence="8">
    <location>
        <begin position="138"/>
        <end position="148"/>
    </location>
</feature>
<feature type="compositionally biased region" description="Polar residues" evidence="10">
    <location>
        <begin position="187"/>
        <end position="203"/>
    </location>
</feature>
<dbReference type="PRINTS" id="PR00258">
    <property type="entry name" value="SPERACTRCPTR"/>
</dbReference>
<feature type="domain" description="Ig-like" evidence="14">
    <location>
        <begin position="1491"/>
        <end position="1565"/>
    </location>
</feature>
<dbReference type="Pfam" id="PF00629">
    <property type="entry name" value="MAM"/>
    <property type="match status" value="1"/>
</dbReference>
<dbReference type="GO" id="GO:0004252">
    <property type="term" value="F:serine-type endopeptidase activity"/>
    <property type="evidence" value="ECO:0007669"/>
    <property type="project" value="InterPro"/>
</dbReference>
<dbReference type="PANTHER" id="PTHR19331">
    <property type="entry name" value="SCAVENGER RECEPTOR DOMAIN-CONTAINING"/>
    <property type="match status" value="1"/>
</dbReference>
<feature type="disulfide bond" evidence="8">
    <location>
        <begin position="107"/>
        <end position="168"/>
    </location>
</feature>
<dbReference type="InterPro" id="IPR036772">
    <property type="entry name" value="SRCR-like_dom_sf"/>
</dbReference>
<dbReference type="SMART" id="SM00137">
    <property type="entry name" value="MAM"/>
    <property type="match status" value="1"/>
</dbReference>
<keyword evidence="2" id="KW-0732">Signal</keyword>
<feature type="disulfide bond" evidence="8">
    <location>
        <begin position="94"/>
        <end position="158"/>
    </location>
</feature>
<dbReference type="PROSITE" id="PS50835">
    <property type="entry name" value="IG_LIKE"/>
    <property type="match status" value="7"/>
</dbReference>
<evidence type="ECO:0000256" key="7">
    <source>
        <dbReference type="ARBA" id="ARBA00023180"/>
    </source>
</evidence>
<dbReference type="Gene3D" id="2.60.120.200">
    <property type="match status" value="1"/>
</dbReference>
<dbReference type="PRINTS" id="PR00722">
    <property type="entry name" value="CHYMOTRYPSIN"/>
</dbReference>
<proteinExistence type="predicted"/>
<dbReference type="InterPro" id="IPR001314">
    <property type="entry name" value="Peptidase_S1A"/>
</dbReference>
<dbReference type="Pfam" id="PF00530">
    <property type="entry name" value="SRCR"/>
    <property type="match status" value="6"/>
</dbReference>
<dbReference type="InterPro" id="IPR007110">
    <property type="entry name" value="Ig-like_dom"/>
</dbReference>
<dbReference type="Proteomes" id="UP001159428">
    <property type="component" value="Unassembled WGS sequence"/>
</dbReference>
<feature type="disulfide bond" evidence="8">
    <location>
        <begin position="368"/>
        <end position="378"/>
    </location>
</feature>
<feature type="disulfide bond" evidence="8">
    <location>
        <begin position="743"/>
        <end position="753"/>
    </location>
</feature>
<feature type="domain" description="SRCR" evidence="13">
    <location>
        <begin position="427"/>
        <end position="529"/>
    </location>
</feature>
<evidence type="ECO:0000256" key="6">
    <source>
        <dbReference type="ARBA" id="ARBA00023157"/>
    </source>
</evidence>
<dbReference type="InterPro" id="IPR000998">
    <property type="entry name" value="MAM_dom"/>
</dbReference>
<dbReference type="InterPro" id="IPR009003">
    <property type="entry name" value="Peptidase_S1_PA"/>
</dbReference>
<dbReference type="SUPFAM" id="SSF56487">
    <property type="entry name" value="SRCR-like"/>
    <property type="match status" value="6"/>
</dbReference>
<dbReference type="PROSITE" id="PS50060">
    <property type="entry name" value="MAM_2"/>
    <property type="match status" value="1"/>
</dbReference>
<dbReference type="EMBL" id="CALNXJ010000069">
    <property type="protein sequence ID" value="CAH3158836.1"/>
    <property type="molecule type" value="Genomic_DNA"/>
</dbReference>
<evidence type="ECO:0000259" key="14">
    <source>
        <dbReference type="PROSITE" id="PS50835"/>
    </source>
</evidence>
<dbReference type="SMART" id="SM00020">
    <property type="entry name" value="Tryp_SPc"/>
    <property type="match status" value="1"/>
</dbReference>
<feature type="disulfide bond" evidence="8">
    <location>
        <begin position="852"/>
        <end position="862"/>
    </location>
</feature>
<dbReference type="Gene3D" id="3.10.250.10">
    <property type="entry name" value="SRCR-like domain"/>
    <property type="match status" value="6"/>
</dbReference>
<feature type="domain" description="Peptidase S1" evidence="12">
    <location>
        <begin position="1684"/>
        <end position="1924"/>
    </location>
</feature>
<evidence type="ECO:0000313" key="16">
    <source>
        <dbReference type="Proteomes" id="UP001159428"/>
    </source>
</evidence>
<keyword evidence="5 9" id="KW-0720">Serine protease</keyword>
<dbReference type="FunFam" id="2.40.10.10:FF:000003">
    <property type="entry name" value="Transmembrane serine protease 3"/>
    <property type="match status" value="1"/>
</dbReference>
<feature type="region of interest" description="Disordered" evidence="10">
    <location>
        <begin position="169"/>
        <end position="203"/>
    </location>
</feature>
<feature type="domain" description="SRCR" evidence="13">
    <location>
        <begin position="782"/>
        <end position="883"/>
    </location>
</feature>
<comment type="caution">
    <text evidence="8">Lacks conserved residue(s) required for the propagation of feature annotation.</text>
</comment>
<feature type="disulfide bond" evidence="8">
    <location>
        <begin position="498"/>
        <end position="508"/>
    </location>
</feature>
<evidence type="ECO:0000256" key="9">
    <source>
        <dbReference type="RuleBase" id="RU363034"/>
    </source>
</evidence>
<dbReference type="InterPro" id="IPR043504">
    <property type="entry name" value="Peptidase_S1_PA_chymotrypsin"/>
</dbReference>
<feature type="domain" description="SRCR" evidence="13">
    <location>
        <begin position="69"/>
        <end position="169"/>
    </location>
</feature>
<keyword evidence="6 8" id="KW-1015">Disulfide bond</keyword>
<evidence type="ECO:0000256" key="10">
    <source>
        <dbReference type="SAM" id="MobiDB-lite"/>
    </source>
</evidence>
<evidence type="ECO:0000256" key="8">
    <source>
        <dbReference type="PROSITE-ProRule" id="PRU00196"/>
    </source>
</evidence>
<dbReference type="FunFam" id="3.10.250.10:FF:000006">
    <property type="entry name" value="neurotrypsin isoform X2"/>
    <property type="match status" value="5"/>
</dbReference>
<dbReference type="PROSITE" id="PS50240">
    <property type="entry name" value="TRYPSIN_DOM"/>
    <property type="match status" value="1"/>
</dbReference>
<feature type="domain" description="Ig-like" evidence="14">
    <location>
        <begin position="1227"/>
        <end position="1303"/>
    </location>
</feature>
<keyword evidence="7" id="KW-0325">Glycoprotein</keyword>
<evidence type="ECO:0000259" key="13">
    <source>
        <dbReference type="PROSITE" id="PS50287"/>
    </source>
</evidence>
<dbReference type="SMART" id="SM00408">
    <property type="entry name" value="IGc2"/>
    <property type="match status" value="7"/>
</dbReference>
<keyword evidence="16" id="KW-1185">Reference proteome</keyword>
<feature type="domain" description="SRCR" evidence="13">
    <location>
        <begin position="537"/>
        <end position="644"/>
    </location>
</feature>
<dbReference type="PROSITE" id="PS00134">
    <property type="entry name" value="TRYPSIN_HIS"/>
    <property type="match status" value="1"/>
</dbReference>
<feature type="domain" description="Ig-like" evidence="14">
    <location>
        <begin position="1141"/>
        <end position="1222"/>
    </location>
</feature>